<dbReference type="Pfam" id="PF04279">
    <property type="entry name" value="IspA"/>
    <property type="match status" value="1"/>
</dbReference>
<evidence type="ECO:0000256" key="1">
    <source>
        <dbReference type="ARBA" id="ARBA00022475"/>
    </source>
</evidence>
<comment type="similarity">
    <text evidence="5">Belongs to the YciB family.</text>
</comment>
<feature type="transmembrane region" description="Helical" evidence="5">
    <location>
        <begin position="90"/>
        <end position="107"/>
    </location>
</feature>
<feature type="transmembrane region" description="Helical" evidence="5">
    <location>
        <begin position="128"/>
        <end position="151"/>
    </location>
</feature>
<dbReference type="Proteomes" id="UP001595791">
    <property type="component" value="Unassembled WGS sequence"/>
</dbReference>
<keyword evidence="4 5" id="KW-0472">Membrane</keyword>
<sequence>MKLLFDLLPIALFFIGFHSGLTVPALHLNKPIEFATALAIVVTVGQIAYLKLRGRKIELMQWMALISIGVLGGATIALHDQVFIYWKPTVLYWIGAVAFVISRYVYGKHPLKAVMGKELSLPEPVWDRLLWIWAAFFVLMGVVNLAVAFSLPEATWVNFKLICVIVITPVFILLQALYLSRHLPADDKAEQSGQHKES</sequence>
<comment type="caution">
    <text evidence="5">Lacks conserved residue(s) required for the propagation of feature annotation.</text>
</comment>
<keyword evidence="5" id="KW-0997">Cell inner membrane</keyword>
<feature type="transmembrane region" description="Helical" evidence="5">
    <location>
        <begin position="157"/>
        <end position="179"/>
    </location>
</feature>
<comment type="subcellular location">
    <subcellularLocation>
        <location evidence="5">Cell inner membrane</location>
        <topology evidence="5">Multi-pass membrane protein</topology>
    </subcellularLocation>
</comment>
<proteinExistence type="inferred from homology"/>
<name>A0ABV8MKD8_9NEIS</name>
<keyword evidence="1 5" id="KW-1003">Cell membrane</keyword>
<dbReference type="HAMAP" id="MF_00189">
    <property type="entry name" value="YciB"/>
    <property type="match status" value="1"/>
</dbReference>
<protein>
    <recommendedName>
        <fullName evidence="5">Inner membrane-spanning protein YciB</fullName>
    </recommendedName>
</protein>
<evidence type="ECO:0000256" key="2">
    <source>
        <dbReference type="ARBA" id="ARBA00022692"/>
    </source>
</evidence>
<accession>A0ABV8MKD8</accession>
<evidence type="ECO:0000256" key="5">
    <source>
        <dbReference type="HAMAP-Rule" id="MF_00189"/>
    </source>
</evidence>
<comment type="caution">
    <text evidence="6">The sequence shown here is derived from an EMBL/GenBank/DDBJ whole genome shotgun (WGS) entry which is preliminary data.</text>
</comment>
<dbReference type="PANTHER" id="PTHR36917:SF1">
    <property type="entry name" value="INNER MEMBRANE-SPANNING PROTEIN YCIB"/>
    <property type="match status" value="1"/>
</dbReference>
<evidence type="ECO:0000256" key="3">
    <source>
        <dbReference type="ARBA" id="ARBA00022989"/>
    </source>
</evidence>
<feature type="transmembrane region" description="Helical" evidence="5">
    <location>
        <begin position="62"/>
        <end position="84"/>
    </location>
</feature>
<evidence type="ECO:0000313" key="6">
    <source>
        <dbReference type="EMBL" id="MFC4157776.1"/>
    </source>
</evidence>
<dbReference type="InterPro" id="IPR006008">
    <property type="entry name" value="YciB"/>
</dbReference>
<evidence type="ECO:0000256" key="4">
    <source>
        <dbReference type="ARBA" id="ARBA00023136"/>
    </source>
</evidence>
<comment type="function">
    <text evidence="5">Plays a role in cell envelope biogenesis, maintenance of cell envelope integrity and membrane homeostasis.</text>
</comment>
<keyword evidence="7" id="KW-1185">Reference proteome</keyword>
<keyword evidence="3 5" id="KW-1133">Transmembrane helix</keyword>
<reference evidence="7" key="1">
    <citation type="journal article" date="2019" name="Int. J. Syst. Evol. Microbiol.">
        <title>The Global Catalogue of Microorganisms (GCM) 10K type strain sequencing project: providing services to taxonomists for standard genome sequencing and annotation.</title>
        <authorList>
            <consortium name="The Broad Institute Genomics Platform"/>
            <consortium name="The Broad Institute Genome Sequencing Center for Infectious Disease"/>
            <person name="Wu L."/>
            <person name="Ma J."/>
        </authorList>
    </citation>
    <scope>NUCLEOTIDE SEQUENCE [LARGE SCALE GENOMIC DNA]</scope>
    <source>
        <strain evidence="7">LMG 29894</strain>
    </source>
</reference>
<dbReference type="EMBL" id="JBHSBU010000001">
    <property type="protein sequence ID" value="MFC4157776.1"/>
    <property type="molecule type" value="Genomic_DNA"/>
</dbReference>
<gene>
    <name evidence="5" type="primary">yciB</name>
    <name evidence="6" type="ORF">ACFOW7_00260</name>
</gene>
<dbReference type="PANTHER" id="PTHR36917">
    <property type="entry name" value="INTRACELLULAR SEPTATION PROTEIN A-RELATED"/>
    <property type="match status" value="1"/>
</dbReference>
<dbReference type="NCBIfam" id="NF001325">
    <property type="entry name" value="PRK00259.1-3"/>
    <property type="match status" value="1"/>
</dbReference>
<keyword evidence="2 5" id="KW-0812">Transmembrane</keyword>
<organism evidence="6 7">
    <name type="scientific">Chitinimonas lacunae</name>
    <dbReference type="NCBI Taxonomy" id="1963018"/>
    <lineage>
        <taxon>Bacteria</taxon>
        <taxon>Pseudomonadati</taxon>
        <taxon>Pseudomonadota</taxon>
        <taxon>Betaproteobacteria</taxon>
        <taxon>Neisseriales</taxon>
        <taxon>Chitinibacteraceae</taxon>
        <taxon>Chitinimonas</taxon>
    </lineage>
</organism>
<dbReference type="RefSeq" id="WP_378159768.1">
    <property type="nucleotide sequence ID" value="NZ_JBHSBU010000001.1"/>
</dbReference>
<evidence type="ECO:0000313" key="7">
    <source>
        <dbReference type="Proteomes" id="UP001595791"/>
    </source>
</evidence>